<accession>A0A6G1C5C4</accession>
<gene>
    <name evidence="1" type="ORF">E2562_003638</name>
</gene>
<keyword evidence="2" id="KW-1185">Reference proteome</keyword>
<proteinExistence type="predicted"/>
<evidence type="ECO:0000313" key="2">
    <source>
        <dbReference type="Proteomes" id="UP000479710"/>
    </source>
</evidence>
<name>A0A6G1C5C4_9ORYZ</name>
<sequence length="82" mass="9055">MAAVVVAWKPVVKEMSHGTRAQFLRSVLLAGRITGFLGHFPVAKLGFARYPQTFESHNPRGIFPFQMSVLHAIRAPTHLAEG</sequence>
<evidence type="ECO:0000313" key="1">
    <source>
        <dbReference type="EMBL" id="KAF0894753.1"/>
    </source>
</evidence>
<comment type="caution">
    <text evidence="1">The sequence shown here is derived from an EMBL/GenBank/DDBJ whole genome shotgun (WGS) entry which is preliminary data.</text>
</comment>
<dbReference type="Proteomes" id="UP000479710">
    <property type="component" value="Unassembled WGS sequence"/>
</dbReference>
<protein>
    <submittedName>
        <fullName evidence="1">Uncharacterized protein</fullName>
    </submittedName>
</protein>
<dbReference type="EMBL" id="SPHZ02000010">
    <property type="protein sequence ID" value="KAF0894753.1"/>
    <property type="molecule type" value="Genomic_DNA"/>
</dbReference>
<organism evidence="1 2">
    <name type="scientific">Oryza meyeriana var. granulata</name>
    <dbReference type="NCBI Taxonomy" id="110450"/>
    <lineage>
        <taxon>Eukaryota</taxon>
        <taxon>Viridiplantae</taxon>
        <taxon>Streptophyta</taxon>
        <taxon>Embryophyta</taxon>
        <taxon>Tracheophyta</taxon>
        <taxon>Spermatophyta</taxon>
        <taxon>Magnoliopsida</taxon>
        <taxon>Liliopsida</taxon>
        <taxon>Poales</taxon>
        <taxon>Poaceae</taxon>
        <taxon>BOP clade</taxon>
        <taxon>Oryzoideae</taxon>
        <taxon>Oryzeae</taxon>
        <taxon>Oryzinae</taxon>
        <taxon>Oryza</taxon>
        <taxon>Oryza meyeriana</taxon>
    </lineage>
</organism>
<reference evidence="1 2" key="1">
    <citation type="submission" date="2019-11" db="EMBL/GenBank/DDBJ databases">
        <title>Whole genome sequence of Oryza granulata.</title>
        <authorList>
            <person name="Li W."/>
        </authorList>
    </citation>
    <scope>NUCLEOTIDE SEQUENCE [LARGE SCALE GENOMIC DNA]</scope>
    <source>
        <strain evidence="2">cv. Menghai</strain>
        <tissue evidence="1">Leaf</tissue>
    </source>
</reference>
<dbReference type="AlphaFoldDB" id="A0A6G1C5C4"/>